<keyword evidence="1" id="KW-0732">Signal</keyword>
<dbReference type="NCBIfam" id="TIGR03414">
    <property type="entry name" value="ABC_choline_bnd"/>
    <property type="match status" value="1"/>
</dbReference>
<evidence type="ECO:0000313" key="4">
    <source>
        <dbReference type="Proteomes" id="UP000078272"/>
    </source>
</evidence>
<proteinExistence type="predicted"/>
<accession>A0A175R2L2</accession>
<dbReference type="GO" id="GO:0022857">
    <property type="term" value="F:transmembrane transporter activity"/>
    <property type="evidence" value="ECO:0007669"/>
    <property type="project" value="InterPro"/>
</dbReference>
<dbReference type="Proteomes" id="UP000078272">
    <property type="component" value="Unassembled WGS sequence"/>
</dbReference>
<feature type="domain" description="ABC-type glycine betaine transport system substrate-binding" evidence="2">
    <location>
        <begin position="33"/>
        <end position="283"/>
    </location>
</feature>
<dbReference type="CDD" id="cd13640">
    <property type="entry name" value="PBP2_ChoX"/>
    <property type="match status" value="1"/>
</dbReference>
<gene>
    <name evidence="3" type="ORF">NS226_21860</name>
</gene>
<evidence type="ECO:0000313" key="3">
    <source>
        <dbReference type="EMBL" id="KTQ84205.1"/>
    </source>
</evidence>
<feature type="chain" id="PRO_5008041548" evidence="1">
    <location>
        <begin position="25"/>
        <end position="313"/>
    </location>
</feature>
<dbReference type="EMBL" id="LDPZ01000074">
    <property type="protein sequence ID" value="KTQ84205.1"/>
    <property type="molecule type" value="Genomic_DNA"/>
</dbReference>
<protein>
    <submittedName>
        <fullName evidence="3">Glycine/betaine ABC transporter substrate-binding protein</fullName>
    </submittedName>
</protein>
<organism evidence="3 4">
    <name type="scientific">Aureimonas ureilytica</name>
    <dbReference type="NCBI Taxonomy" id="401562"/>
    <lineage>
        <taxon>Bacteria</taxon>
        <taxon>Pseudomonadati</taxon>
        <taxon>Pseudomonadota</taxon>
        <taxon>Alphaproteobacteria</taxon>
        <taxon>Hyphomicrobiales</taxon>
        <taxon>Aurantimonadaceae</taxon>
        <taxon>Aureimonas</taxon>
    </lineage>
</organism>
<evidence type="ECO:0000259" key="2">
    <source>
        <dbReference type="Pfam" id="PF04069"/>
    </source>
</evidence>
<feature type="signal peptide" evidence="1">
    <location>
        <begin position="1"/>
        <end position="24"/>
    </location>
</feature>
<dbReference type="SUPFAM" id="SSF53850">
    <property type="entry name" value="Periplasmic binding protein-like II"/>
    <property type="match status" value="1"/>
</dbReference>
<reference evidence="3 4" key="1">
    <citation type="journal article" date="2016" name="Front. Microbiol.">
        <title>Genomic Resource of Rice Seed Associated Bacteria.</title>
        <authorList>
            <person name="Midha S."/>
            <person name="Bansal K."/>
            <person name="Sharma S."/>
            <person name="Kumar N."/>
            <person name="Patil P.P."/>
            <person name="Chaudhry V."/>
            <person name="Patil P.B."/>
        </authorList>
    </citation>
    <scope>NUCLEOTIDE SEQUENCE [LARGE SCALE GENOMIC DNA]</scope>
    <source>
        <strain evidence="3 4">NS226</strain>
    </source>
</reference>
<dbReference type="GO" id="GO:0015871">
    <property type="term" value="P:choline transport"/>
    <property type="evidence" value="ECO:0007669"/>
    <property type="project" value="InterPro"/>
</dbReference>
<dbReference type="GO" id="GO:0043190">
    <property type="term" value="C:ATP-binding cassette (ABC) transporter complex"/>
    <property type="evidence" value="ECO:0007669"/>
    <property type="project" value="InterPro"/>
</dbReference>
<name>A0A175R2L2_9HYPH</name>
<dbReference type="OrthoDB" id="9787902at2"/>
<dbReference type="Gene3D" id="3.40.190.100">
    <property type="entry name" value="Glycine betaine-binding periplasmic protein, domain 2"/>
    <property type="match status" value="1"/>
</dbReference>
<dbReference type="Gene3D" id="3.40.190.10">
    <property type="entry name" value="Periplasmic binding protein-like II"/>
    <property type="match status" value="1"/>
</dbReference>
<dbReference type="eggNOG" id="COG2113">
    <property type="taxonomic scope" value="Bacteria"/>
</dbReference>
<dbReference type="RefSeq" id="WP_058636749.1">
    <property type="nucleotide sequence ID" value="NZ_LDPZ01000074.1"/>
</dbReference>
<dbReference type="STRING" id="401562.NS365_10160"/>
<dbReference type="PATRIC" id="fig|401562.3.peg.4830"/>
<dbReference type="AlphaFoldDB" id="A0A175R2L2"/>
<dbReference type="InterPro" id="IPR017783">
    <property type="entry name" value="ABC_choline_sub-bd"/>
</dbReference>
<comment type="caution">
    <text evidence="3">The sequence shown here is derived from an EMBL/GenBank/DDBJ whole genome shotgun (WGS) entry which is preliminary data.</text>
</comment>
<dbReference type="GO" id="GO:0042597">
    <property type="term" value="C:periplasmic space"/>
    <property type="evidence" value="ECO:0007669"/>
    <property type="project" value="InterPro"/>
</dbReference>
<dbReference type="Pfam" id="PF04069">
    <property type="entry name" value="OpuAC"/>
    <property type="match status" value="1"/>
</dbReference>
<sequence>MLRSARFAVAALLAAATLPGAAFAADPAACKIVRMSDPGWSDITSTNALASTVLDGLGYTAKIETLGVPVGYQALANKQTDVFLGNWMPAQTKFRDELEAKKAADVLTKNLEGAKFTLAVPNYVAEAGVKDVKELAANADKFKSEIYGIEPGAPANTNIQSMIDAPAYGLKGWKLVDSSEQGMLAQVKRAERSKEWIVFLGWAPHPMNNMSITYLSGADEFFGPNYGGAEVYTLARAGYASECPNVAKLFSQMHFTVEMENEMMAALAEGTDPQKAAKSWLAKHPAVLEPWLAGVTTLDGQPGLAAVKAKIGA</sequence>
<dbReference type="InterPro" id="IPR007210">
    <property type="entry name" value="ABC_Gly_betaine_transp_sub-bd"/>
</dbReference>
<evidence type="ECO:0000256" key="1">
    <source>
        <dbReference type="SAM" id="SignalP"/>
    </source>
</evidence>
<dbReference type="GO" id="GO:0033265">
    <property type="term" value="F:choline binding"/>
    <property type="evidence" value="ECO:0007669"/>
    <property type="project" value="InterPro"/>
</dbReference>